<proteinExistence type="predicted"/>
<comment type="caution">
    <text evidence="2">The sequence shown here is derived from an EMBL/GenBank/DDBJ whole genome shotgun (WGS) entry which is preliminary data.</text>
</comment>
<dbReference type="AlphaFoldDB" id="A0A6N7L3Z4"/>
<feature type="compositionally biased region" description="Basic and acidic residues" evidence="1">
    <location>
        <begin position="267"/>
        <end position="277"/>
    </location>
</feature>
<reference evidence="2 3" key="1">
    <citation type="submission" date="2019-09" db="EMBL/GenBank/DDBJ databases">
        <title>Genome Sequences of Streptomyces kaniharaensis ATCC 21070.</title>
        <authorList>
            <person name="Zhu W."/>
            <person name="De Crecy-Lagard V."/>
            <person name="Richards N.G."/>
        </authorList>
    </citation>
    <scope>NUCLEOTIDE SEQUENCE [LARGE SCALE GENOMIC DNA]</scope>
    <source>
        <strain evidence="2 3">SF-557</strain>
    </source>
</reference>
<feature type="compositionally biased region" description="Basic and acidic residues" evidence="1">
    <location>
        <begin position="1"/>
        <end position="29"/>
    </location>
</feature>
<evidence type="ECO:0000313" key="2">
    <source>
        <dbReference type="EMBL" id="MQS17549.1"/>
    </source>
</evidence>
<name>A0A6N7L3Z4_9ACTN</name>
<organism evidence="2 3">
    <name type="scientific">Streptomyces kaniharaensis</name>
    <dbReference type="NCBI Taxonomy" id="212423"/>
    <lineage>
        <taxon>Bacteria</taxon>
        <taxon>Bacillati</taxon>
        <taxon>Actinomycetota</taxon>
        <taxon>Actinomycetes</taxon>
        <taxon>Kitasatosporales</taxon>
        <taxon>Streptomycetaceae</taxon>
        <taxon>Streptomyces</taxon>
    </lineage>
</organism>
<evidence type="ECO:0000256" key="1">
    <source>
        <dbReference type="SAM" id="MobiDB-lite"/>
    </source>
</evidence>
<feature type="compositionally biased region" description="Basic and acidic residues" evidence="1">
    <location>
        <begin position="248"/>
        <end position="259"/>
    </location>
</feature>
<sequence length="378" mass="40518">MSHTENMKRRAEERQRKREEAERERKEQEAASGADGNAGGPDAPPPGQELATTTETPPTFVPAQQHGTATRPQPLTPDLIPEPDLIEASGDLTADERHDLAQCERAFRHANQAAWMKGKAAHAVRNRRLYREGGRTWAAYCEEEIGESESDVNRQIQEWPLAAAIGTAYTARKAVPASHIRALLPLTKTADVDDLAVAYTRLREHADELGLKVTAAALTSMVDRFSKETDPLPVAQFGAAVRAIAPAPRDRQVESREADTTGGHPNLGDDRTSEAKADAQAAEGTNAGERSAGGHPNLGDTSQEQRASEAAVQGGEETETIETVEAEVLDEARALALLTSLTQAAETLSDDLLEATPATLQAISAAARHIAESAESLI</sequence>
<feature type="region of interest" description="Disordered" evidence="1">
    <location>
        <begin position="1"/>
        <end position="84"/>
    </location>
</feature>
<dbReference type="EMBL" id="WBOF01000005">
    <property type="protein sequence ID" value="MQS17549.1"/>
    <property type="molecule type" value="Genomic_DNA"/>
</dbReference>
<accession>A0A6N7L3Z4</accession>
<feature type="region of interest" description="Disordered" evidence="1">
    <location>
        <begin position="243"/>
        <end position="320"/>
    </location>
</feature>
<keyword evidence="3" id="KW-1185">Reference proteome</keyword>
<protein>
    <submittedName>
        <fullName evidence="2">Uncharacterized protein</fullName>
    </submittedName>
</protein>
<evidence type="ECO:0000313" key="3">
    <source>
        <dbReference type="Proteomes" id="UP000450000"/>
    </source>
</evidence>
<dbReference type="OrthoDB" id="4331573at2"/>
<gene>
    <name evidence="2" type="ORF">F7Q99_36525</name>
</gene>
<dbReference type="Proteomes" id="UP000450000">
    <property type="component" value="Unassembled WGS sequence"/>
</dbReference>
<dbReference type="RefSeq" id="WP_153470672.1">
    <property type="nucleotide sequence ID" value="NZ_WBOF01000005.1"/>
</dbReference>